<accession>A0A1F5E9J8</accession>
<dbReference type="STRING" id="1797472.A2215_00170"/>
<reference evidence="1 2" key="1">
    <citation type="journal article" date="2016" name="Nat. Commun.">
        <title>Thousands of microbial genomes shed light on interconnected biogeochemical processes in an aquifer system.</title>
        <authorList>
            <person name="Anantharaman K."/>
            <person name="Brown C.T."/>
            <person name="Hug L.A."/>
            <person name="Sharon I."/>
            <person name="Castelle C.J."/>
            <person name="Probst A.J."/>
            <person name="Thomas B.C."/>
            <person name="Singh A."/>
            <person name="Wilkins M.J."/>
            <person name="Karaoz U."/>
            <person name="Brodie E.L."/>
            <person name="Williams K.H."/>
            <person name="Hubbard S.S."/>
            <person name="Banfield J.F."/>
        </authorList>
    </citation>
    <scope>NUCLEOTIDE SEQUENCE [LARGE SCALE GENOMIC DNA]</scope>
</reference>
<gene>
    <name evidence="1" type="ORF">A2215_00170</name>
</gene>
<sequence>MSERIEQAAEEAYGEAHEIKDEAKKIIQLSDIGFAEACESVLGGRESVSLPATAGGRCEIGPLSSLLAEKASFSNPIIDEAVKSVRERRVGIDEIMKEQGKAGLPERQILENTDWEALAGIVYEWTERHGESLVDLGIENIANISPLKAVLLASKIVNSSLEYDYIAGNYFEKLSKEERDGFRDREEFEATSESRLLTLDSSGVDAILMGGKGLCGHYAIANEAVYKIIKKMQEGTRLDGSALFSMPAIVALDVENHCYNALLIGTKEGGVQSGVLDPLWVNPDESALVGWMNSLDKFYTRMSSLVYFLAIHNVIDPFDKSTLASIENWMKSEPTIDYKIINSLACKGFMRFSAGGSDMLSQILNLDEEHEPELRVAIALYGLDLMSATANQVRSVPRLSDHYFQHLTESRSDREQLVDLLAGSEGVSGLDFEILSREHLSKMVILRSFKTLADPDDSGKETLEYEFGWGDGLPFVGASVAGYLSLKRFFSPGEKSLRYQEHFINLESAFLRNILHLVEHIKAEYTQWIEEGKKGELLDHMFAVVGDEEFENALDRNLRSLSGIVNLFDNQELKSRIENEIQNLLALIADRKESEK</sequence>
<comment type="caution">
    <text evidence="1">The sequence shown here is derived from an EMBL/GenBank/DDBJ whole genome shotgun (WGS) entry which is preliminary data.</text>
</comment>
<dbReference type="AlphaFoldDB" id="A0A1F5E9J8"/>
<name>A0A1F5E9J8_9BACT</name>
<organism evidence="1 2">
    <name type="scientific">Candidatus Berkelbacteria bacterium RIFOXYA2_FULL_43_10</name>
    <dbReference type="NCBI Taxonomy" id="1797472"/>
    <lineage>
        <taxon>Bacteria</taxon>
        <taxon>Candidatus Berkelbacteria</taxon>
    </lineage>
</organism>
<proteinExistence type="predicted"/>
<dbReference type="Proteomes" id="UP000178583">
    <property type="component" value="Unassembled WGS sequence"/>
</dbReference>
<evidence type="ECO:0000313" key="2">
    <source>
        <dbReference type="Proteomes" id="UP000178583"/>
    </source>
</evidence>
<evidence type="ECO:0000313" key="1">
    <source>
        <dbReference type="EMBL" id="OGD64058.1"/>
    </source>
</evidence>
<dbReference type="EMBL" id="MEZY01000025">
    <property type="protein sequence ID" value="OGD64058.1"/>
    <property type="molecule type" value="Genomic_DNA"/>
</dbReference>
<protein>
    <submittedName>
        <fullName evidence="1">Uncharacterized protein</fullName>
    </submittedName>
</protein>